<dbReference type="GO" id="GO:0016740">
    <property type="term" value="F:transferase activity"/>
    <property type="evidence" value="ECO:0007669"/>
    <property type="project" value="UniProtKB-KW"/>
</dbReference>
<dbReference type="SUPFAM" id="SSF53756">
    <property type="entry name" value="UDP-Glycosyltransferase/glycogen phosphorylase"/>
    <property type="match status" value="1"/>
</dbReference>
<dbReference type="Pfam" id="PF05045">
    <property type="entry name" value="RgpF"/>
    <property type="match status" value="1"/>
</dbReference>
<reference evidence="1 2" key="1">
    <citation type="submission" date="2019-04" db="EMBL/GenBank/DDBJ databases">
        <authorList>
            <person name="Li J."/>
        </authorList>
    </citation>
    <scope>NUCLEOTIDE SEQUENCE [LARGE SCALE GENOMIC DNA]</scope>
    <source>
        <strain evidence="1 2">CCTCC AB2016182</strain>
    </source>
</reference>
<keyword evidence="1" id="KW-0808">Transferase</keyword>
<dbReference type="Gene3D" id="3.40.50.2000">
    <property type="entry name" value="Glycogen Phosphorylase B"/>
    <property type="match status" value="1"/>
</dbReference>
<dbReference type="Proteomes" id="UP000306223">
    <property type="component" value="Unassembled WGS sequence"/>
</dbReference>
<dbReference type="OrthoDB" id="7210452at2"/>
<evidence type="ECO:0000313" key="1">
    <source>
        <dbReference type="EMBL" id="TJZ87371.1"/>
    </source>
</evidence>
<protein>
    <submittedName>
        <fullName evidence="1">Glycosyl transferase</fullName>
    </submittedName>
</protein>
<evidence type="ECO:0000313" key="2">
    <source>
        <dbReference type="Proteomes" id="UP000306223"/>
    </source>
</evidence>
<gene>
    <name evidence="1" type="ORF">FA740_01315</name>
</gene>
<dbReference type="EMBL" id="SUNH01000003">
    <property type="protein sequence ID" value="TJZ87371.1"/>
    <property type="molecule type" value="Genomic_DNA"/>
</dbReference>
<dbReference type="InterPro" id="IPR007739">
    <property type="entry name" value="RgpF"/>
</dbReference>
<name>A0A4U0QYC9_9RHOB</name>
<sequence length="870" mass="94265">MAGSRPATCRRWRSAARCCAPRRSVWPPCPCLTPAVSPFCGRFCKGGRMSPDDLWTALAGPLGVLDARPDFRLDPAFDGAAGAHRTAYAALRAQAPHIDLPLAALVTHPALGALIAEGHPDALELAHELIALGAPVDRQVSWFSHRTYLEWYPDIAAAGMNPLMHYLRFGWVEGGRRTLADLHQGLHRGGQPLRPDLPTLLVCTPSLASGADPALVDLLRHPGRAGHNLILAALSGGPMLEVLLPECCAVLITPHPLREMPHIDDAGFDRIDAAILSSAEAALFVHPLVAQEIPFAVCLADYPDPPLARWKSRCVTAFADLLVFSSDHLRDRWAGRLADVGADAGTDGVVFPPRPLMGGTVAPADRQAARAALSQALGQDLGGRRVICGTGPLDWRHGPDLFAQAARIAARSHPDMLFVWACTGLDRHEPCRDAAFGRHLHDLCADEPAILLRDGPPVDQVMQAADAMFLSARQAALPEAVFDAVSHGLPVVCLDRATGFADARYRRAGLITVVAPGDPMDALTALSATPATVAQPQAPAPWRDAILSALRLRLARQRLAVVGESQFDIPQLFSASEADRPRRRREREKLFRLDRRVLWRDADHARAVVAASDNWLHRHLRIEDDRPLPTNADLPPFAIHVHAFHLDDLAADLGGHLAFARASRIVITTDTPAKAARIGAMADGLGLTVQVLVVPNQGRDILPFLRLFGRGGAAGDDLIWGHLHQKKSLRAAAHGDRWRRFLHRVLLGDGGGLSSALGQIAAPGVGLVAPFDPHVVSWDDQRPLLPGVADRFPGPLPDHPLLFPLGNMFWTRADVAREMLALFTEDYPWPAEPIPDDGTVYHLIERLWPAVAARMGLASVFIHNPDEARI</sequence>
<organism evidence="1 2">
    <name type="scientific">Paracoccus hibiscisoli</name>
    <dbReference type="NCBI Taxonomy" id="2023261"/>
    <lineage>
        <taxon>Bacteria</taxon>
        <taxon>Pseudomonadati</taxon>
        <taxon>Pseudomonadota</taxon>
        <taxon>Alphaproteobacteria</taxon>
        <taxon>Rhodobacterales</taxon>
        <taxon>Paracoccaceae</taxon>
        <taxon>Paracoccus</taxon>
    </lineage>
</organism>
<dbReference type="AlphaFoldDB" id="A0A4U0QYC9"/>
<keyword evidence="2" id="KW-1185">Reference proteome</keyword>
<comment type="caution">
    <text evidence="1">The sequence shown here is derived from an EMBL/GenBank/DDBJ whole genome shotgun (WGS) entry which is preliminary data.</text>
</comment>
<proteinExistence type="predicted"/>
<accession>A0A4U0QYC9</accession>